<gene>
    <name evidence="2" type="ORF">Tco_1053879</name>
</gene>
<dbReference type="Gene3D" id="3.10.10.10">
    <property type="entry name" value="HIV Type 1 Reverse Transcriptase, subunit A, domain 1"/>
    <property type="match status" value="1"/>
</dbReference>
<accession>A0ABQ5GXB9</accession>
<evidence type="ECO:0000313" key="2">
    <source>
        <dbReference type="EMBL" id="GJT79537.1"/>
    </source>
</evidence>
<reference evidence="2" key="2">
    <citation type="submission" date="2022-01" db="EMBL/GenBank/DDBJ databases">
        <authorList>
            <person name="Yamashiro T."/>
            <person name="Shiraishi A."/>
            <person name="Satake H."/>
            <person name="Nakayama K."/>
        </authorList>
    </citation>
    <scope>NUCLEOTIDE SEQUENCE</scope>
</reference>
<protein>
    <recommendedName>
        <fullName evidence="1">Reverse transcriptase domain-containing protein</fullName>
    </recommendedName>
</protein>
<feature type="domain" description="Reverse transcriptase" evidence="1">
    <location>
        <begin position="2"/>
        <end position="91"/>
    </location>
</feature>
<dbReference type="Pfam" id="PF00078">
    <property type="entry name" value="RVT_1"/>
    <property type="match status" value="1"/>
</dbReference>
<dbReference type="Proteomes" id="UP001151760">
    <property type="component" value="Unassembled WGS sequence"/>
</dbReference>
<name>A0ABQ5GXB9_9ASTR</name>
<dbReference type="Gene3D" id="3.30.70.270">
    <property type="match status" value="2"/>
</dbReference>
<dbReference type="CDD" id="cd01647">
    <property type="entry name" value="RT_LTR"/>
    <property type="match status" value="1"/>
</dbReference>
<dbReference type="InterPro" id="IPR000477">
    <property type="entry name" value="RT_dom"/>
</dbReference>
<comment type="caution">
    <text evidence="2">The sequence shown here is derived from an EMBL/GenBank/DDBJ whole genome shotgun (WGS) entry which is preliminary data.</text>
</comment>
<dbReference type="PANTHER" id="PTHR24559">
    <property type="entry name" value="TRANSPOSON TY3-I GAG-POL POLYPROTEIN"/>
    <property type="match status" value="1"/>
</dbReference>
<dbReference type="SUPFAM" id="SSF56672">
    <property type="entry name" value="DNA/RNA polymerases"/>
    <property type="match status" value="1"/>
</dbReference>
<organism evidence="2 3">
    <name type="scientific">Tanacetum coccineum</name>
    <dbReference type="NCBI Taxonomy" id="301880"/>
    <lineage>
        <taxon>Eukaryota</taxon>
        <taxon>Viridiplantae</taxon>
        <taxon>Streptophyta</taxon>
        <taxon>Embryophyta</taxon>
        <taxon>Tracheophyta</taxon>
        <taxon>Spermatophyta</taxon>
        <taxon>Magnoliopsida</taxon>
        <taxon>eudicotyledons</taxon>
        <taxon>Gunneridae</taxon>
        <taxon>Pentapetalae</taxon>
        <taxon>asterids</taxon>
        <taxon>campanulids</taxon>
        <taxon>Asterales</taxon>
        <taxon>Asteraceae</taxon>
        <taxon>Asteroideae</taxon>
        <taxon>Anthemideae</taxon>
        <taxon>Anthemidinae</taxon>
        <taxon>Tanacetum</taxon>
    </lineage>
</organism>
<evidence type="ECO:0000259" key="1">
    <source>
        <dbReference type="Pfam" id="PF00078"/>
    </source>
</evidence>
<keyword evidence="3" id="KW-1185">Reference proteome</keyword>
<dbReference type="InterPro" id="IPR053134">
    <property type="entry name" value="RNA-dir_DNA_polymerase"/>
</dbReference>
<proteinExistence type="predicted"/>
<reference evidence="2" key="1">
    <citation type="journal article" date="2022" name="Int. J. Mol. Sci.">
        <title>Draft Genome of Tanacetum Coccineum: Genomic Comparison of Closely Related Tanacetum-Family Plants.</title>
        <authorList>
            <person name="Yamashiro T."/>
            <person name="Shiraishi A."/>
            <person name="Nakayama K."/>
            <person name="Satake H."/>
        </authorList>
    </citation>
    <scope>NUCLEOTIDE SEQUENCE</scope>
</reference>
<evidence type="ECO:0000313" key="3">
    <source>
        <dbReference type="Proteomes" id="UP001151760"/>
    </source>
</evidence>
<dbReference type="InterPro" id="IPR043128">
    <property type="entry name" value="Rev_trsase/Diguanyl_cyclase"/>
</dbReference>
<dbReference type="PANTHER" id="PTHR24559:SF427">
    <property type="entry name" value="RNA-DIRECTED DNA POLYMERASE"/>
    <property type="match status" value="1"/>
</dbReference>
<sequence>MCIDYRELNKLTVKKCYPLPMIGDLSDQLQGSSVYSKIDQMSSYHQLRVREDDIPNTTSRTRYGHYEFQVMPFGLTNASTIFMDLINQKQRRTRGHLTSILELLKKEELCAKFSKCEFWLPKVQFLGHMIDSQGIHVDPAKIESFKEIDALSRKEWIKPLRVRALVMTIDLNLPSQILNAQAEVMKEENVKEENLDGMDKEFETRPDGTGFGYHFLGN</sequence>
<dbReference type="EMBL" id="BQNB010018907">
    <property type="protein sequence ID" value="GJT79537.1"/>
    <property type="molecule type" value="Genomic_DNA"/>
</dbReference>
<dbReference type="InterPro" id="IPR043502">
    <property type="entry name" value="DNA/RNA_pol_sf"/>
</dbReference>